<reference evidence="2" key="1">
    <citation type="journal article" date="2014" name="Front. Microbiol.">
        <title>High frequency of phylogenetically diverse reductive dehalogenase-homologous genes in deep subseafloor sedimentary metagenomes.</title>
        <authorList>
            <person name="Kawai M."/>
            <person name="Futagami T."/>
            <person name="Toyoda A."/>
            <person name="Takaki Y."/>
            <person name="Nishi S."/>
            <person name="Hori S."/>
            <person name="Arai W."/>
            <person name="Tsubouchi T."/>
            <person name="Morono Y."/>
            <person name="Uchiyama I."/>
            <person name="Ito T."/>
            <person name="Fujiyama A."/>
            <person name="Inagaki F."/>
            <person name="Takami H."/>
        </authorList>
    </citation>
    <scope>NUCLEOTIDE SEQUENCE</scope>
    <source>
        <strain evidence="2">Expedition CK06-06</strain>
    </source>
</reference>
<protein>
    <submittedName>
        <fullName evidence="2">Uncharacterized protein</fullName>
    </submittedName>
</protein>
<organism evidence="2">
    <name type="scientific">marine sediment metagenome</name>
    <dbReference type="NCBI Taxonomy" id="412755"/>
    <lineage>
        <taxon>unclassified sequences</taxon>
        <taxon>metagenomes</taxon>
        <taxon>ecological metagenomes</taxon>
    </lineage>
</organism>
<evidence type="ECO:0000256" key="1">
    <source>
        <dbReference type="SAM" id="Phobius"/>
    </source>
</evidence>
<feature type="transmembrane region" description="Helical" evidence="1">
    <location>
        <begin position="54"/>
        <end position="71"/>
    </location>
</feature>
<proteinExistence type="predicted"/>
<keyword evidence="1" id="KW-0812">Transmembrane</keyword>
<accession>X0ZSJ7</accession>
<evidence type="ECO:0000313" key="2">
    <source>
        <dbReference type="EMBL" id="GAG72294.1"/>
    </source>
</evidence>
<sequence length="205" mass="23469">FEIEDLEQVPSSDIISTLAQVGRTGLSLAGFYFLKQNFEQLNGYMQNGRNISKGLQLLVIGYLLQIIGYLLGLIVDLASFLGLIGLILTIVGYFKASNGLKSTIWGQIGVSQMKLSHAKKVQKLDKKDRRRHFTEEDILHSEETLHRYIKENEGKAFTASSLYKRCIEDKYPNISLAEVEKRLHNLYLLRRIHLVVKDNANYYFI</sequence>
<gene>
    <name evidence="2" type="ORF">S01H4_08887</name>
</gene>
<feature type="non-terminal residue" evidence="2">
    <location>
        <position position="1"/>
    </location>
</feature>
<dbReference type="EMBL" id="BART01003126">
    <property type="protein sequence ID" value="GAG72294.1"/>
    <property type="molecule type" value="Genomic_DNA"/>
</dbReference>
<name>X0ZSJ7_9ZZZZ</name>
<comment type="caution">
    <text evidence="2">The sequence shown here is derived from an EMBL/GenBank/DDBJ whole genome shotgun (WGS) entry which is preliminary data.</text>
</comment>
<feature type="transmembrane region" description="Helical" evidence="1">
    <location>
        <begin position="77"/>
        <end position="94"/>
    </location>
</feature>
<feature type="transmembrane region" description="Helical" evidence="1">
    <location>
        <begin position="14"/>
        <end position="34"/>
    </location>
</feature>
<dbReference type="AlphaFoldDB" id="X0ZSJ7"/>
<keyword evidence="1" id="KW-1133">Transmembrane helix</keyword>
<keyword evidence="1" id="KW-0472">Membrane</keyword>